<dbReference type="Pfam" id="PF00995">
    <property type="entry name" value="Sec1"/>
    <property type="match status" value="1"/>
</dbReference>
<dbReference type="InterPro" id="IPR027482">
    <property type="entry name" value="Sec1-like_dom2"/>
</dbReference>
<dbReference type="PANTHER" id="PTHR11679">
    <property type="entry name" value="VESICLE PROTEIN SORTING-ASSOCIATED"/>
    <property type="match status" value="1"/>
</dbReference>
<evidence type="ECO:0000256" key="4">
    <source>
        <dbReference type="ARBA" id="ARBA00022927"/>
    </source>
</evidence>
<dbReference type="Gene3D" id="3.40.50.2060">
    <property type="match status" value="1"/>
</dbReference>
<dbReference type="GO" id="GO:0031410">
    <property type="term" value="C:cytoplasmic vesicle"/>
    <property type="evidence" value="ECO:0007669"/>
    <property type="project" value="UniProtKB-ARBA"/>
</dbReference>
<dbReference type="Gene3D" id="3.90.830.10">
    <property type="entry name" value="Syntaxin Binding Protein 1, Chain A, domain 2"/>
    <property type="match status" value="1"/>
</dbReference>
<dbReference type="InterPro" id="IPR043154">
    <property type="entry name" value="Sec-1-like_dom1"/>
</dbReference>
<dbReference type="Gene3D" id="3.40.50.1910">
    <property type="match status" value="1"/>
</dbReference>
<dbReference type="OrthoDB" id="10266265at2759"/>
<dbReference type="InterPro" id="IPR043127">
    <property type="entry name" value="Sec-1-like_dom3a"/>
</dbReference>
<sequence length="553" mass="63692">MEVIQAVQAYIHKMVADVSGMKVLLMDKETSNLLTKETFLVDRIEHDQRDVMMHLKCVCFIRPSEGSIRRLVEELRNPKYREYYVYFSNVLRKSAIEELAEADENELVRELQEYYADYLAINPDLYSLGMTPRAYPLYDGNLFTWGASAFQRSMQGILSIMLSLKKRPLIRYERNSRMALTLGRELHMAMQNENSLFNFRQSDTPPILLIVDRRNDPVTPLLNQWTYQAMAHELVGINNGRVDLGHLPDVRKDMKEIVLSVEQDSFYRQNMFHNFGDLGESIKRYVEDYQRKTQSNMKIDSIADMKRFVENYPEFRKLSGNVTKHVTLMGELSRLVDQHGLLALSELEQSIACNESHVSDLQAIKDMLLSPKVTNLGKLRIVCLYALRYELYPNNATEELMQLLVQCGLDQRIVKVVPQLLQYAGNNQRQGDIFQNRDIFSRGRHVIRGLQGVENVYTRHTPHLAEILDALVKGRLRDQDYPYIDGTSRDRPQDVIIFMIGGVTYAEARLVAQLNSSTSGIRMVLGGTTIHNTESFIEELVYAFSQLPANTLA</sequence>
<gene>
    <name evidence="7" type="primary">VPS45</name>
    <name evidence="7" type="ORF">H4R34_002704</name>
</gene>
<comment type="subcellular location">
    <subcellularLocation>
        <location evidence="1">Endomembrane system</location>
        <topology evidence="1">Peripheral membrane protein</topology>
    </subcellularLocation>
</comment>
<protein>
    <recommendedName>
        <fullName evidence="6">Vacuolar protein sorting-associated protein 45</fullName>
    </recommendedName>
</protein>
<dbReference type="InterPro" id="IPR001619">
    <property type="entry name" value="Sec1-like"/>
</dbReference>
<dbReference type="Proteomes" id="UP001151582">
    <property type="component" value="Unassembled WGS sequence"/>
</dbReference>
<accession>A0A9W8B1C1</accession>
<dbReference type="Gene3D" id="1.25.40.60">
    <property type="match status" value="1"/>
</dbReference>
<evidence type="ECO:0000256" key="6">
    <source>
        <dbReference type="ARBA" id="ARBA00073001"/>
    </source>
</evidence>
<keyword evidence="4" id="KW-0653">Protein transport</keyword>
<keyword evidence="8" id="KW-1185">Reference proteome</keyword>
<dbReference type="SUPFAM" id="SSF56815">
    <property type="entry name" value="Sec1/munc18-like (SM) proteins"/>
    <property type="match status" value="1"/>
</dbReference>
<dbReference type="EMBL" id="JANBQB010000203">
    <property type="protein sequence ID" value="KAJ1979751.1"/>
    <property type="molecule type" value="Genomic_DNA"/>
</dbReference>
<dbReference type="AlphaFoldDB" id="A0A9W8B1C1"/>
<name>A0A9W8B1C1_9FUNG</name>
<keyword evidence="5" id="KW-0472">Membrane</keyword>
<comment type="caution">
    <text evidence="7">The sequence shown here is derived from an EMBL/GenBank/DDBJ whole genome shotgun (WGS) entry which is preliminary data.</text>
</comment>
<organism evidence="7 8">
    <name type="scientific">Dimargaris verticillata</name>
    <dbReference type="NCBI Taxonomy" id="2761393"/>
    <lineage>
        <taxon>Eukaryota</taxon>
        <taxon>Fungi</taxon>
        <taxon>Fungi incertae sedis</taxon>
        <taxon>Zoopagomycota</taxon>
        <taxon>Kickxellomycotina</taxon>
        <taxon>Dimargaritomycetes</taxon>
        <taxon>Dimargaritales</taxon>
        <taxon>Dimargaritaceae</taxon>
        <taxon>Dimargaris</taxon>
    </lineage>
</organism>
<dbReference type="InterPro" id="IPR036045">
    <property type="entry name" value="Sec1-like_sf"/>
</dbReference>
<evidence type="ECO:0000313" key="8">
    <source>
        <dbReference type="Proteomes" id="UP001151582"/>
    </source>
</evidence>
<evidence type="ECO:0000256" key="1">
    <source>
        <dbReference type="ARBA" id="ARBA00004184"/>
    </source>
</evidence>
<dbReference type="GO" id="GO:0016192">
    <property type="term" value="P:vesicle-mediated transport"/>
    <property type="evidence" value="ECO:0007669"/>
    <property type="project" value="InterPro"/>
</dbReference>
<evidence type="ECO:0000256" key="3">
    <source>
        <dbReference type="ARBA" id="ARBA00022448"/>
    </source>
</evidence>
<dbReference type="FunFam" id="3.90.830.10:FF:000002">
    <property type="entry name" value="Vacuolar protein sorting-associated protein 45"/>
    <property type="match status" value="1"/>
</dbReference>
<keyword evidence="3" id="KW-0813">Transport</keyword>
<evidence type="ECO:0000313" key="7">
    <source>
        <dbReference type="EMBL" id="KAJ1979751.1"/>
    </source>
</evidence>
<dbReference type="GO" id="GO:0015031">
    <property type="term" value="P:protein transport"/>
    <property type="evidence" value="ECO:0007669"/>
    <property type="project" value="UniProtKB-KW"/>
</dbReference>
<evidence type="ECO:0000256" key="5">
    <source>
        <dbReference type="ARBA" id="ARBA00023136"/>
    </source>
</evidence>
<dbReference type="GO" id="GO:0012505">
    <property type="term" value="C:endomembrane system"/>
    <property type="evidence" value="ECO:0007669"/>
    <property type="project" value="UniProtKB-SubCell"/>
</dbReference>
<comment type="similarity">
    <text evidence="2">Belongs to the STXBP/unc-18/SEC1 family.</text>
</comment>
<evidence type="ECO:0000256" key="2">
    <source>
        <dbReference type="ARBA" id="ARBA00009884"/>
    </source>
</evidence>
<proteinExistence type="inferred from homology"/>
<reference evidence="7" key="1">
    <citation type="submission" date="2022-07" db="EMBL/GenBank/DDBJ databases">
        <title>Phylogenomic reconstructions and comparative analyses of Kickxellomycotina fungi.</title>
        <authorList>
            <person name="Reynolds N.K."/>
            <person name="Stajich J.E."/>
            <person name="Barry K."/>
            <person name="Grigoriev I.V."/>
            <person name="Crous P."/>
            <person name="Smith M.E."/>
        </authorList>
    </citation>
    <scope>NUCLEOTIDE SEQUENCE</scope>
    <source>
        <strain evidence="7">RSA 567</strain>
    </source>
</reference>
<dbReference type="PIRSF" id="PIRSF005715">
    <property type="entry name" value="VPS45_Sec1"/>
    <property type="match status" value="1"/>
</dbReference>